<dbReference type="Gene3D" id="3.40.850.10">
    <property type="entry name" value="Kinesin motor domain"/>
    <property type="match status" value="1"/>
</dbReference>
<protein>
    <recommendedName>
        <fullName evidence="9">Kinesin motor domain-containing protein</fullName>
    </recommendedName>
</protein>
<gene>
    <name evidence="10" type="ORF">TSAR_006728</name>
</gene>
<sequence>MTSFRCTKPAKNLKNDDSHTIGNTTKYCKEYSFDAVFEPTATQEDILQYSGIKRLIKYAVKGYTTSIICYGQTGSGKTYTLTGPPEL</sequence>
<dbReference type="Pfam" id="PF00225">
    <property type="entry name" value="Kinesin"/>
    <property type="match status" value="1"/>
</dbReference>
<dbReference type="PANTHER" id="PTHR47968">
    <property type="entry name" value="CENTROMERE PROTEIN E"/>
    <property type="match status" value="1"/>
</dbReference>
<evidence type="ECO:0000313" key="10">
    <source>
        <dbReference type="EMBL" id="OXU20920.1"/>
    </source>
</evidence>
<feature type="binding site" evidence="8">
    <location>
        <begin position="71"/>
        <end position="78"/>
    </location>
    <ligand>
        <name>ATP</name>
        <dbReference type="ChEBI" id="CHEBI:30616"/>
    </ligand>
</feature>
<dbReference type="AlphaFoldDB" id="A0A232ERD0"/>
<dbReference type="GO" id="GO:0003777">
    <property type="term" value="F:microtubule motor activity"/>
    <property type="evidence" value="ECO:0007669"/>
    <property type="project" value="InterPro"/>
</dbReference>
<proteinExistence type="inferred from homology"/>
<evidence type="ECO:0000256" key="1">
    <source>
        <dbReference type="ARBA" id="ARBA00004245"/>
    </source>
</evidence>
<accession>A0A232ERD0</accession>
<keyword evidence="3 8" id="KW-0547">Nucleotide-binding</keyword>
<keyword evidence="5" id="KW-0175">Coiled coil</keyword>
<comment type="subcellular location">
    <subcellularLocation>
        <location evidence="1">Cytoplasm</location>
        <location evidence="1">Cytoskeleton</location>
    </subcellularLocation>
</comment>
<dbReference type="STRING" id="543379.A0A232ERD0"/>
<comment type="similarity">
    <text evidence="8">Belongs to the TRAFAC class myosin-kinesin ATPase superfamily. Kinesin family.</text>
</comment>
<dbReference type="GO" id="GO:0005874">
    <property type="term" value="C:microtubule"/>
    <property type="evidence" value="ECO:0007669"/>
    <property type="project" value="UniProtKB-KW"/>
</dbReference>
<reference evidence="10 11" key="1">
    <citation type="journal article" date="2017" name="Curr. Biol.">
        <title>The Evolution of Venom by Co-option of Single-Copy Genes.</title>
        <authorList>
            <person name="Martinson E.O."/>
            <person name="Mrinalini"/>
            <person name="Kelkar Y.D."/>
            <person name="Chang C.H."/>
            <person name="Werren J.H."/>
        </authorList>
    </citation>
    <scope>NUCLEOTIDE SEQUENCE [LARGE SCALE GENOMIC DNA]</scope>
    <source>
        <strain evidence="10 11">Alberta</strain>
        <tissue evidence="10">Whole body</tissue>
    </source>
</reference>
<feature type="domain" description="Kinesin motor" evidence="9">
    <location>
        <begin position="1"/>
        <end position="87"/>
    </location>
</feature>
<dbReference type="GO" id="GO:0005524">
    <property type="term" value="F:ATP binding"/>
    <property type="evidence" value="ECO:0007669"/>
    <property type="project" value="UniProtKB-UniRule"/>
</dbReference>
<dbReference type="InterPro" id="IPR027640">
    <property type="entry name" value="Kinesin-like_fam"/>
</dbReference>
<dbReference type="InterPro" id="IPR036961">
    <property type="entry name" value="Kinesin_motor_dom_sf"/>
</dbReference>
<dbReference type="InterPro" id="IPR027417">
    <property type="entry name" value="P-loop_NTPase"/>
</dbReference>
<dbReference type="EMBL" id="NNAY01002621">
    <property type="protein sequence ID" value="OXU20920.1"/>
    <property type="molecule type" value="Genomic_DNA"/>
</dbReference>
<keyword evidence="4 8" id="KW-0067">ATP-binding</keyword>
<evidence type="ECO:0000313" key="11">
    <source>
        <dbReference type="Proteomes" id="UP000215335"/>
    </source>
</evidence>
<name>A0A232ERD0_9HYME</name>
<evidence type="ECO:0000256" key="5">
    <source>
        <dbReference type="ARBA" id="ARBA00023054"/>
    </source>
</evidence>
<keyword evidence="11" id="KW-1185">Reference proteome</keyword>
<organism evidence="10 11">
    <name type="scientific">Trichomalopsis sarcophagae</name>
    <dbReference type="NCBI Taxonomy" id="543379"/>
    <lineage>
        <taxon>Eukaryota</taxon>
        <taxon>Metazoa</taxon>
        <taxon>Ecdysozoa</taxon>
        <taxon>Arthropoda</taxon>
        <taxon>Hexapoda</taxon>
        <taxon>Insecta</taxon>
        <taxon>Pterygota</taxon>
        <taxon>Neoptera</taxon>
        <taxon>Endopterygota</taxon>
        <taxon>Hymenoptera</taxon>
        <taxon>Apocrita</taxon>
        <taxon>Proctotrupomorpha</taxon>
        <taxon>Chalcidoidea</taxon>
        <taxon>Pteromalidae</taxon>
        <taxon>Pteromalinae</taxon>
        <taxon>Trichomalopsis</taxon>
    </lineage>
</organism>
<comment type="caution">
    <text evidence="10">The sequence shown here is derived from an EMBL/GenBank/DDBJ whole genome shotgun (WGS) entry which is preliminary data.</text>
</comment>
<dbReference type="PROSITE" id="PS50067">
    <property type="entry name" value="KINESIN_MOTOR_2"/>
    <property type="match status" value="1"/>
</dbReference>
<keyword evidence="7" id="KW-0206">Cytoskeleton</keyword>
<evidence type="ECO:0000256" key="6">
    <source>
        <dbReference type="ARBA" id="ARBA00023175"/>
    </source>
</evidence>
<evidence type="ECO:0000256" key="7">
    <source>
        <dbReference type="ARBA" id="ARBA00023212"/>
    </source>
</evidence>
<evidence type="ECO:0000256" key="8">
    <source>
        <dbReference type="PROSITE-ProRule" id="PRU00283"/>
    </source>
</evidence>
<keyword evidence="7" id="KW-0963">Cytoplasm</keyword>
<keyword evidence="6 8" id="KW-0505">Motor protein</keyword>
<dbReference type="SUPFAM" id="SSF52540">
    <property type="entry name" value="P-loop containing nucleoside triphosphate hydrolases"/>
    <property type="match status" value="1"/>
</dbReference>
<evidence type="ECO:0000259" key="9">
    <source>
        <dbReference type="PROSITE" id="PS50067"/>
    </source>
</evidence>
<evidence type="ECO:0000256" key="2">
    <source>
        <dbReference type="ARBA" id="ARBA00022701"/>
    </source>
</evidence>
<dbReference type="PANTHER" id="PTHR47968:SF36">
    <property type="entry name" value="KINESIN HEAVY CHAIN ISOFORM X1"/>
    <property type="match status" value="1"/>
</dbReference>
<evidence type="ECO:0000256" key="3">
    <source>
        <dbReference type="ARBA" id="ARBA00022741"/>
    </source>
</evidence>
<dbReference type="InterPro" id="IPR001752">
    <property type="entry name" value="Kinesin_motor_dom"/>
</dbReference>
<dbReference type="GO" id="GO:0008017">
    <property type="term" value="F:microtubule binding"/>
    <property type="evidence" value="ECO:0007669"/>
    <property type="project" value="InterPro"/>
</dbReference>
<feature type="non-terminal residue" evidence="10">
    <location>
        <position position="87"/>
    </location>
</feature>
<dbReference type="Proteomes" id="UP000215335">
    <property type="component" value="Unassembled WGS sequence"/>
</dbReference>
<evidence type="ECO:0000256" key="4">
    <source>
        <dbReference type="ARBA" id="ARBA00022840"/>
    </source>
</evidence>
<dbReference type="GO" id="GO:0007018">
    <property type="term" value="P:microtubule-based movement"/>
    <property type="evidence" value="ECO:0007669"/>
    <property type="project" value="InterPro"/>
</dbReference>
<keyword evidence="2" id="KW-0493">Microtubule</keyword>